<dbReference type="EMBL" id="AGBF01000142">
    <property type="protein sequence ID" value="EGX56479.1"/>
    <property type="molecule type" value="Genomic_DNA"/>
</dbReference>
<organism evidence="2 3">
    <name type="scientific">Streptomyces zinciresistens K42</name>
    <dbReference type="NCBI Taxonomy" id="700597"/>
    <lineage>
        <taxon>Bacteria</taxon>
        <taxon>Bacillati</taxon>
        <taxon>Actinomycetota</taxon>
        <taxon>Actinomycetes</taxon>
        <taxon>Kitasatosporales</taxon>
        <taxon>Streptomycetaceae</taxon>
        <taxon>Streptomyces</taxon>
    </lineage>
</organism>
<proteinExistence type="predicted"/>
<protein>
    <submittedName>
        <fullName evidence="2">Uncharacterized protein</fullName>
    </submittedName>
</protein>
<keyword evidence="3" id="KW-1185">Reference proteome</keyword>
<evidence type="ECO:0000313" key="3">
    <source>
        <dbReference type="Proteomes" id="UP000004217"/>
    </source>
</evidence>
<reference evidence="2 3" key="1">
    <citation type="submission" date="2011-08" db="EMBL/GenBank/DDBJ databases">
        <authorList>
            <person name="Lin Y."/>
            <person name="Hao X."/>
            <person name="Johnstone L."/>
            <person name="Miller S.J."/>
            <person name="Wei G."/>
            <person name="Rensing C."/>
        </authorList>
    </citation>
    <scope>NUCLEOTIDE SEQUENCE [LARGE SCALE GENOMIC DNA]</scope>
    <source>
        <strain evidence="2 3">K42</strain>
    </source>
</reference>
<comment type="caution">
    <text evidence="2">The sequence shown here is derived from an EMBL/GenBank/DDBJ whole genome shotgun (WGS) entry which is preliminary data.</text>
</comment>
<name>G2GJ51_9ACTN</name>
<evidence type="ECO:0000313" key="2">
    <source>
        <dbReference type="EMBL" id="EGX56479.1"/>
    </source>
</evidence>
<evidence type="ECO:0000256" key="1">
    <source>
        <dbReference type="SAM" id="MobiDB-lite"/>
    </source>
</evidence>
<dbReference type="AlphaFoldDB" id="G2GJ51"/>
<feature type="non-terminal residue" evidence="2">
    <location>
        <position position="52"/>
    </location>
</feature>
<gene>
    <name evidence="2" type="ORF">SZN_27706</name>
</gene>
<dbReference type="Proteomes" id="UP000004217">
    <property type="component" value="Unassembled WGS sequence"/>
</dbReference>
<sequence length="52" mass="5104">MSTEARRPPVPPLDGDGADAPRGAAPRPPAPGTSAAPPASRQTDLPPPAAPV</sequence>
<feature type="compositionally biased region" description="Low complexity" evidence="1">
    <location>
        <begin position="32"/>
        <end position="41"/>
    </location>
</feature>
<feature type="region of interest" description="Disordered" evidence="1">
    <location>
        <begin position="1"/>
        <end position="52"/>
    </location>
</feature>
<feature type="compositionally biased region" description="Low complexity" evidence="1">
    <location>
        <begin position="13"/>
        <end position="25"/>
    </location>
</feature>
<accession>G2GJ51</accession>